<dbReference type="AlphaFoldDB" id="I0L8L6"/>
<evidence type="ECO:0000256" key="1">
    <source>
        <dbReference type="SAM" id="SignalP"/>
    </source>
</evidence>
<sequence>MPITAKALVGSFLAIGAAMASLRALANKVDEEMGKDEDQ</sequence>
<keyword evidence="1" id="KW-0732">Signal</keyword>
<feature type="chain" id="PRO_5038660272" description="Secreted protein" evidence="1">
    <location>
        <begin position="21"/>
        <end position="39"/>
    </location>
</feature>
<gene>
    <name evidence="2" type="ORF">MILUP08_45043</name>
</gene>
<proteinExistence type="predicted"/>
<keyword evidence="3" id="KW-1185">Reference proteome</keyword>
<accession>I0L8L6</accession>
<organism evidence="2 3">
    <name type="scientific">Micromonospora lupini str. Lupac 08</name>
    <dbReference type="NCBI Taxonomy" id="1150864"/>
    <lineage>
        <taxon>Bacteria</taxon>
        <taxon>Bacillati</taxon>
        <taxon>Actinomycetota</taxon>
        <taxon>Actinomycetes</taxon>
        <taxon>Micromonosporales</taxon>
        <taxon>Micromonosporaceae</taxon>
        <taxon>Micromonospora</taxon>
    </lineage>
</organism>
<dbReference type="STRING" id="1150864.MILUP08_45043"/>
<reference evidence="3" key="1">
    <citation type="journal article" date="2012" name="J. Bacteriol.">
        <title>Genome Sequence of Micromonospora lupini Lupac 08, Isolated from Root Nodules of Lupinus angustifolius.</title>
        <authorList>
            <person name="Alonso-Vega P."/>
            <person name="Normand P."/>
            <person name="Bacigalupe R."/>
            <person name="Pujic P."/>
            <person name="Lajus A."/>
            <person name="Vallenet D."/>
            <person name="Carro L."/>
            <person name="Coll P."/>
            <person name="Trujillo M.E."/>
        </authorList>
    </citation>
    <scope>NUCLEOTIDE SEQUENCE [LARGE SCALE GENOMIC DNA]</scope>
    <source>
        <strain evidence="3">Lupac 08</strain>
    </source>
</reference>
<feature type="signal peptide" evidence="1">
    <location>
        <begin position="1"/>
        <end position="20"/>
    </location>
</feature>
<protein>
    <recommendedName>
        <fullName evidence="4">Secreted protein</fullName>
    </recommendedName>
</protein>
<evidence type="ECO:0000313" key="2">
    <source>
        <dbReference type="EMBL" id="CCH20163.1"/>
    </source>
</evidence>
<evidence type="ECO:0008006" key="4">
    <source>
        <dbReference type="Google" id="ProtNLM"/>
    </source>
</evidence>
<dbReference type="Proteomes" id="UP000003448">
    <property type="component" value="Unassembled WGS sequence"/>
</dbReference>
<dbReference type="EMBL" id="CAIE01000037">
    <property type="protein sequence ID" value="CCH20163.1"/>
    <property type="molecule type" value="Genomic_DNA"/>
</dbReference>
<evidence type="ECO:0000313" key="3">
    <source>
        <dbReference type="Proteomes" id="UP000003448"/>
    </source>
</evidence>
<name>I0L8L6_9ACTN</name>
<comment type="caution">
    <text evidence="2">The sequence shown here is derived from an EMBL/GenBank/DDBJ whole genome shotgun (WGS) entry which is preliminary data.</text>
</comment>